<evidence type="ECO:0000313" key="1">
    <source>
        <dbReference type="EMBL" id="CCC52652.1"/>
    </source>
</evidence>
<dbReference type="VEuPathDB" id="TriTrypDB:TvY486_1101370"/>
<accession>G0UA21</accession>
<organism evidence="1">
    <name type="scientific">Trypanosoma vivax (strain Y486)</name>
    <dbReference type="NCBI Taxonomy" id="1055687"/>
    <lineage>
        <taxon>Eukaryota</taxon>
        <taxon>Discoba</taxon>
        <taxon>Euglenozoa</taxon>
        <taxon>Kinetoplastea</taxon>
        <taxon>Metakinetoplastina</taxon>
        <taxon>Trypanosomatida</taxon>
        <taxon>Trypanosomatidae</taxon>
        <taxon>Trypanosoma</taxon>
        <taxon>Duttonella</taxon>
    </lineage>
</organism>
<reference evidence="1" key="1">
    <citation type="journal article" date="2012" name="Proc. Natl. Acad. Sci. U.S.A.">
        <title>Antigenic diversity is generated by distinct evolutionary mechanisms in African trypanosome species.</title>
        <authorList>
            <person name="Jackson A.P."/>
            <person name="Berry A."/>
            <person name="Aslett M."/>
            <person name="Allison H.C."/>
            <person name="Burton P."/>
            <person name="Vavrova-Anderson J."/>
            <person name="Brown R."/>
            <person name="Browne H."/>
            <person name="Corton N."/>
            <person name="Hauser H."/>
            <person name="Gamble J."/>
            <person name="Gilderthorp R."/>
            <person name="Marcello L."/>
            <person name="McQuillan J."/>
            <person name="Otto T.D."/>
            <person name="Quail M.A."/>
            <person name="Sanders M.J."/>
            <person name="van Tonder A."/>
            <person name="Ginger M.L."/>
            <person name="Field M.C."/>
            <person name="Barry J.D."/>
            <person name="Hertz-Fowler C."/>
            <person name="Berriman M."/>
        </authorList>
    </citation>
    <scope>NUCLEOTIDE SEQUENCE</scope>
    <source>
        <strain evidence="1">Y486</strain>
    </source>
</reference>
<dbReference type="EMBL" id="HE573027">
    <property type="protein sequence ID" value="CCC52652.1"/>
    <property type="molecule type" value="Genomic_DNA"/>
</dbReference>
<sequence>MWRCSWPSRCFVQFHSLASATEKLNDMLDLRRRAKPMQPEALKQYLNNAVIPVLRSTKLDRRHDSSVVRRSMAQLLRDATFAAVVLRASPTGAYMSAIVDCIKHDHERMQFISNMTSNQASRMIENICRVGVEDSAVQAPLVARLDFSNLKEVARAMFALGERGMYHVVVYFIVPMYCGECWQLEYDEGRMKDGIENNSCNVFEAVRVLRILSKAVRGVVEQQRVDRERGAITPLPTESIQRLRTSLIAFIVKHREVLRGGHWINFTRAMALFPQEFGVVKYAEDCAIVMREIEALQLPNRHAQLSISKVVFTQDLVALGMTRLFAPFERQQKEESGHLRAEKTRGSILDVPLTGMAKIIPVIEDVPFPKITQQRWLAVVIDVILRNVEKMNCTQLIQVLHTMRRIENSAQFDACLKRVVEAISARLIKAAELASTGSAAEPIPYASLVQFAVLLSAFRVKSCEGFVRYLLVVAPKLRLATVEDTASLMEALATVGPKDGLDLCRRAGEETLQRVRGETGTRSVSLLSESPLSCVKILRACVLLNAAPSLSFITTIFATHVLDEGSRSPLTVGDGSVLFDAARSLYHFSRMKPLNTEWSQTLWSRGVVQTLLPLLQRLTSQWRDELSQNAANKQRLTGIPNAWRSAMETVLSFVDINLDAISLAAMQQRVSEIYPQCRDIMVNALRIVEEQLCCTSGANSEPPSFSSKSSLHFFSFLLMLEHLIYHGTWQAEVRGDADSAQEVQVKMQLIKEDYNVLVTGGAQVTGPQSDSCVLSVMGRLLPPEDGNLSGRTSPLHLSRGEILDITRNLPFAVSLVVSQGPVNQLFCERAAAIMLHTSE</sequence>
<gene>
    <name evidence="1" type="ORF">TVY486_1101370</name>
</gene>
<proteinExistence type="predicted"/>
<dbReference type="OMA" id="FPFDLSY"/>
<name>G0UA21_TRYVY</name>
<protein>
    <submittedName>
        <fullName evidence="1">Uncharacterized protein</fullName>
    </submittedName>
</protein>
<dbReference type="AlphaFoldDB" id="G0UA21"/>